<keyword evidence="9" id="KW-0325">Glycoprotein</keyword>
<keyword evidence="7" id="KW-0333">Golgi apparatus</keyword>
<evidence type="ECO:0000256" key="4">
    <source>
        <dbReference type="ARBA" id="ARBA00022692"/>
    </source>
</evidence>
<dbReference type="GO" id="GO:0001733">
    <property type="term" value="F:galactosylceramide sulfotransferase activity"/>
    <property type="evidence" value="ECO:0007669"/>
    <property type="project" value="InterPro"/>
</dbReference>
<dbReference type="PANTHER" id="PTHR14647:SF87">
    <property type="entry name" value="PUTATIVE-RELATED"/>
    <property type="match status" value="1"/>
</dbReference>
<keyword evidence="3" id="KW-0808">Transferase</keyword>
<dbReference type="PANTHER" id="PTHR14647">
    <property type="entry name" value="GALACTOSE-3-O-SULFOTRANSFERASE"/>
    <property type="match status" value="1"/>
</dbReference>
<evidence type="ECO:0000313" key="12">
    <source>
        <dbReference type="Proteomes" id="UP000749559"/>
    </source>
</evidence>
<protein>
    <submittedName>
        <fullName evidence="11">Uncharacterized protein</fullName>
    </submittedName>
</protein>
<accession>A0A8J1UCM4</accession>
<feature type="compositionally biased region" description="Basic and acidic residues" evidence="10">
    <location>
        <begin position="22"/>
        <end position="40"/>
    </location>
</feature>
<comment type="caution">
    <text evidence="11">The sequence shown here is derived from an EMBL/GenBank/DDBJ whole genome shotgun (WGS) entry which is preliminary data.</text>
</comment>
<keyword evidence="6" id="KW-1133">Transmembrane helix</keyword>
<comment type="similarity">
    <text evidence="2">Belongs to the galactose-3-O-sulfotransferase family.</text>
</comment>
<dbReference type="Proteomes" id="UP000749559">
    <property type="component" value="Unassembled WGS sequence"/>
</dbReference>
<evidence type="ECO:0000256" key="8">
    <source>
        <dbReference type="ARBA" id="ARBA00023136"/>
    </source>
</evidence>
<proteinExistence type="inferred from homology"/>
<dbReference type="InterPro" id="IPR027417">
    <property type="entry name" value="P-loop_NTPase"/>
</dbReference>
<comment type="subcellular location">
    <subcellularLocation>
        <location evidence="1">Golgi apparatus membrane</location>
        <topology evidence="1">Single-pass type II membrane protein</topology>
    </subcellularLocation>
</comment>
<dbReference type="GO" id="GO:0009247">
    <property type="term" value="P:glycolipid biosynthetic process"/>
    <property type="evidence" value="ECO:0007669"/>
    <property type="project" value="InterPro"/>
</dbReference>
<dbReference type="GO" id="GO:0000139">
    <property type="term" value="C:Golgi membrane"/>
    <property type="evidence" value="ECO:0007669"/>
    <property type="project" value="UniProtKB-SubCell"/>
</dbReference>
<dbReference type="EMBL" id="CAIIXF020000001">
    <property type="protein sequence ID" value="CAH1773563.1"/>
    <property type="molecule type" value="Genomic_DNA"/>
</dbReference>
<evidence type="ECO:0000313" key="11">
    <source>
        <dbReference type="EMBL" id="CAH1773563.1"/>
    </source>
</evidence>
<evidence type="ECO:0000256" key="1">
    <source>
        <dbReference type="ARBA" id="ARBA00004323"/>
    </source>
</evidence>
<evidence type="ECO:0000256" key="7">
    <source>
        <dbReference type="ARBA" id="ARBA00023034"/>
    </source>
</evidence>
<evidence type="ECO:0000256" key="2">
    <source>
        <dbReference type="ARBA" id="ARBA00008124"/>
    </source>
</evidence>
<dbReference type="Pfam" id="PF06990">
    <property type="entry name" value="Gal-3-0_sulfotr"/>
    <property type="match status" value="1"/>
</dbReference>
<evidence type="ECO:0000256" key="6">
    <source>
        <dbReference type="ARBA" id="ARBA00022989"/>
    </source>
</evidence>
<sequence length="445" mass="51847">MTGNPRRFEDNAPTILEMEIMPESKHETQEELKEHTEPATDTRNTYQAPQKQQSEDDEDVGIPLDLDTDIESEISNGVNIGTTSDITFTKVETNEDVKLNTEVKIHKPQNTESKYNDDTDTIHNNEKKCTPRKNICFLKVHKCAGSTVTNIFQRYGKDHKLRFVLPGNDVNLGYPKRFTYNKGINESFNLLVNHAVFHEINMRAILPNDTIFIGIWRDPLQHLLSVYSWFNLEKRHGYPPLDDFIRDPGRYNITTGHDSSMHSLAKNFMTFHYGFNPMVEYSKTELVNMTQYLDKTFSFFIIVEFMNESLLLLRQLLCWTYKDILYLSHKVNGSFKENSHKTYSSKNILEHSKTDAYFYHHYKQVLLEKINSKGERLQKELVAYEDVLSQTIDFCSYNVTLSETIVQSPPVIEAILLTRDDCHWMTLKPKQFVPILRSLQSPYTD</sequence>
<keyword evidence="12" id="KW-1185">Reference proteome</keyword>
<evidence type="ECO:0000256" key="10">
    <source>
        <dbReference type="SAM" id="MobiDB-lite"/>
    </source>
</evidence>
<name>A0A8J1UCM4_OWEFU</name>
<keyword evidence="5" id="KW-0735">Signal-anchor</keyword>
<keyword evidence="4" id="KW-0812">Transmembrane</keyword>
<evidence type="ECO:0000256" key="3">
    <source>
        <dbReference type="ARBA" id="ARBA00022679"/>
    </source>
</evidence>
<gene>
    <name evidence="11" type="ORF">OFUS_LOCUS1143</name>
</gene>
<dbReference type="InterPro" id="IPR009729">
    <property type="entry name" value="Gal-3-0_sulfotransfrase"/>
</dbReference>
<dbReference type="OrthoDB" id="514299at2759"/>
<organism evidence="11 12">
    <name type="scientific">Owenia fusiformis</name>
    <name type="common">Polychaete worm</name>
    <dbReference type="NCBI Taxonomy" id="6347"/>
    <lineage>
        <taxon>Eukaryota</taxon>
        <taxon>Metazoa</taxon>
        <taxon>Spiralia</taxon>
        <taxon>Lophotrochozoa</taxon>
        <taxon>Annelida</taxon>
        <taxon>Polychaeta</taxon>
        <taxon>Sedentaria</taxon>
        <taxon>Canalipalpata</taxon>
        <taxon>Sabellida</taxon>
        <taxon>Oweniida</taxon>
        <taxon>Oweniidae</taxon>
        <taxon>Owenia</taxon>
    </lineage>
</organism>
<keyword evidence="8" id="KW-0472">Membrane</keyword>
<reference evidence="11" key="1">
    <citation type="submission" date="2022-03" db="EMBL/GenBank/DDBJ databases">
        <authorList>
            <person name="Martin C."/>
        </authorList>
    </citation>
    <scope>NUCLEOTIDE SEQUENCE</scope>
</reference>
<dbReference type="SUPFAM" id="SSF52540">
    <property type="entry name" value="P-loop containing nucleoside triphosphate hydrolases"/>
    <property type="match status" value="1"/>
</dbReference>
<dbReference type="AlphaFoldDB" id="A0A8J1UCM4"/>
<evidence type="ECO:0000256" key="5">
    <source>
        <dbReference type="ARBA" id="ARBA00022968"/>
    </source>
</evidence>
<feature type="compositionally biased region" description="Basic and acidic residues" evidence="10">
    <location>
        <begin position="1"/>
        <end position="10"/>
    </location>
</feature>
<feature type="compositionally biased region" description="Polar residues" evidence="10">
    <location>
        <begin position="41"/>
        <end position="52"/>
    </location>
</feature>
<feature type="region of interest" description="Disordered" evidence="10">
    <location>
        <begin position="1"/>
        <end position="63"/>
    </location>
</feature>
<evidence type="ECO:0000256" key="9">
    <source>
        <dbReference type="ARBA" id="ARBA00023180"/>
    </source>
</evidence>
<dbReference type="Gene3D" id="3.40.50.300">
    <property type="entry name" value="P-loop containing nucleotide triphosphate hydrolases"/>
    <property type="match status" value="1"/>
</dbReference>